<keyword evidence="1" id="KW-1133">Transmembrane helix</keyword>
<proteinExistence type="predicted"/>
<dbReference type="EMBL" id="RAPO01000002">
    <property type="protein sequence ID" value="RKD95550.1"/>
    <property type="molecule type" value="Genomic_DNA"/>
</dbReference>
<comment type="caution">
    <text evidence="2">The sequence shown here is derived from an EMBL/GenBank/DDBJ whole genome shotgun (WGS) entry which is preliminary data.</text>
</comment>
<organism evidence="2 3">
    <name type="scientific">Halopiger aswanensis</name>
    <dbReference type="NCBI Taxonomy" id="148449"/>
    <lineage>
        <taxon>Archaea</taxon>
        <taxon>Methanobacteriati</taxon>
        <taxon>Methanobacteriota</taxon>
        <taxon>Stenosarchaea group</taxon>
        <taxon>Halobacteria</taxon>
        <taxon>Halobacteriales</taxon>
        <taxon>Natrialbaceae</taxon>
        <taxon>Halopiger</taxon>
    </lineage>
</organism>
<evidence type="ECO:0000313" key="3">
    <source>
        <dbReference type="Proteomes" id="UP000283805"/>
    </source>
</evidence>
<keyword evidence="1" id="KW-0812">Transmembrane</keyword>
<protein>
    <submittedName>
        <fullName evidence="2">Uncharacterized protein</fullName>
    </submittedName>
</protein>
<keyword evidence="1" id="KW-0472">Membrane</keyword>
<feature type="transmembrane region" description="Helical" evidence="1">
    <location>
        <begin position="9"/>
        <end position="29"/>
    </location>
</feature>
<evidence type="ECO:0000256" key="1">
    <source>
        <dbReference type="SAM" id="Phobius"/>
    </source>
</evidence>
<evidence type="ECO:0000313" key="2">
    <source>
        <dbReference type="EMBL" id="RKD95550.1"/>
    </source>
</evidence>
<dbReference type="RefSeq" id="WP_120244808.1">
    <property type="nucleotide sequence ID" value="NZ_RAPO01000002.1"/>
</dbReference>
<keyword evidence="3" id="KW-1185">Reference proteome</keyword>
<feature type="transmembrane region" description="Helical" evidence="1">
    <location>
        <begin position="35"/>
        <end position="53"/>
    </location>
</feature>
<gene>
    <name evidence="2" type="ORF">ATJ93_2408</name>
</gene>
<dbReference type="AlphaFoldDB" id="A0A3R7GJ11"/>
<sequence>MGTTETQRAVAKWGMRLSVLVGALGLLYFTTRGEVVTGIVVAGLFGVGSYWEYKRRMRDLDRVDAAEQTRDPFEERERRR</sequence>
<dbReference type="OrthoDB" id="192667at2157"/>
<dbReference type="Proteomes" id="UP000283805">
    <property type="component" value="Unassembled WGS sequence"/>
</dbReference>
<name>A0A3R7GJ11_9EURY</name>
<reference evidence="2 3" key="1">
    <citation type="submission" date="2018-09" db="EMBL/GenBank/DDBJ databases">
        <title>Genomic Encyclopedia of Archaeal and Bacterial Type Strains, Phase II (KMG-II): from individual species to whole genera.</title>
        <authorList>
            <person name="Goeker M."/>
        </authorList>
    </citation>
    <scope>NUCLEOTIDE SEQUENCE [LARGE SCALE GENOMIC DNA]</scope>
    <source>
        <strain evidence="2 3">DSM 13151</strain>
    </source>
</reference>
<accession>A0A3R7GJ11</accession>